<evidence type="ECO:0000256" key="3">
    <source>
        <dbReference type="ARBA" id="ARBA00022670"/>
    </source>
</evidence>
<dbReference type="SUPFAM" id="SSF52972">
    <property type="entry name" value="ITPase-like"/>
    <property type="match status" value="1"/>
</dbReference>
<keyword evidence="13" id="KW-0812">Transmembrane</keyword>
<feature type="domain" description="SF3 helicase" evidence="15">
    <location>
        <begin position="791"/>
        <end position="972"/>
    </location>
</feature>
<reference evidence="16" key="1">
    <citation type="journal article" date="2024" name="Microb. Genom.">
        <title>The hidden RNA viruses in Blattodea (cockroach and termite).</title>
        <authorList>
            <person name="Fan J."/>
            <person name="Jiang S."/>
            <person name="Li W."/>
            <person name="Li J."/>
            <person name="Pang R."/>
            <person name="Wu H."/>
        </authorList>
    </citation>
    <scope>NUCLEOTIDE SEQUENCE</scope>
</reference>
<dbReference type="InterPro" id="IPR002637">
    <property type="entry name" value="RdgB/HAM1"/>
</dbReference>
<evidence type="ECO:0000256" key="8">
    <source>
        <dbReference type="ARBA" id="ARBA00022807"/>
    </source>
</evidence>
<dbReference type="InterPro" id="IPR001205">
    <property type="entry name" value="RNA-dir_pol_C"/>
</dbReference>
<evidence type="ECO:0000259" key="15">
    <source>
        <dbReference type="PROSITE" id="PS51218"/>
    </source>
</evidence>
<dbReference type="InterPro" id="IPR007094">
    <property type="entry name" value="RNA-dir_pol_PSvirus"/>
</dbReference>
<dbReference type="EMBL" id="BK063164">
    <property type="protein sequence ID" value="DBA56406.1"/>
    <property type="molecule type" value="Genomic_RNA"/>
</dbReference>
<evidence type="ECO:0000256" key="10">
    <source>
        <dbReference type="ARBA" id="ARBA00022953"/>
    </source>
</evidence>
<feature type="transmembrane region" description="Helical" evidence="13">
    <location>
        <begin position="1429"/>
        <end position="1449"/>
    </location>
</feature>
<evidence type="ECO:0000313" key="16">
    <source>
        <dbReference type="EMBL" id="DBA56406.1"/>
    </source>
</evidence>
<evidence type="ECO:0000256" key="11">
    <source>
        <dbReference type="SAM" id="Coils"/>
    </source>
</evidence>
<evidence type="ECO:0000256" key="7">
    <source>
        <dbReference type="ARBA" id="ARBA00022801"/>
    </source>
</evidence>
<evidence type="ECO:0000256" key="12">
    <source>
        <dbReference type="SAM" id="MobiDB-lite"/>
    </source>
</evidence>
<dbReference type="PROSITE" id="PS50507">
    <property type="entry name" value="RDRP_SSRNA_POS"/>
    <property type="match status" value="1"/>
</dbReference>
<dbReference type="GO" id="GO:0003723">
    <property type="term" value="F:RNA binding"/>
    <property type="evidence" value="ECO:0007669"/>
    <property type="project" value="InterPro"/>
</dbReference>
<dbReference type="Gene3D" id="3.30.70.270">
    <property type="match status" value="1"/>
</dbReference>
<dbReference type="GO" id="GO:0039694">
    <property type="term" value="P:viral RNA genome replication"/>
    <property type="evidence" value="ECO:0007669"/>
    <property type="project" value="InterPro"/>
</dbReference>
<feature type="region of interest" description="Disordered" evidence="12">
    <location>
        <begin position="2953"/>
        <end position="2972"/>
    </location>
</feature>
<dbReference type="GO" id="GO:0003724">
    <property type="term" value="F:RNA helicase activity"/>
    <property type="evidence" value="ECO:0007669"/>
    <property type="project" value="InterPro"/>
</dbReference>
<keyword evidence="13" id="KW-0472">Membrane</keyword>
<dbReference type="PANTHER" id="PTHR11067:SF9">
    <property type="entry name" value="INOSINE TRIPHOSPHATE PYROPHOSPHATASE"/>
    <property type="match status" value="1"/>
</dbReference>
<dbReference type="GO" id="GO:0008234">
    <property type="term" value="F:cysteine-type peptidase activity"/>
    <property type="evidence" value="ECO:0007669"/>
    <property type="project" value="UniProtKB-KW"/>
</dbReference>
<feature type="compositionally biased region" description="Low complexity" evidence="12">
    <location>
        <begin position="2958"/>
        <end position="2972"/>
    </location>
</feature>
<dbReference type="InterPro" id="IPR014759">
    <property type="entry name" value="Helicase_SF3_ssRNA_vir"/>
</dbReference>
<evidence type="ECO:0000256" key="6">
    <source>
        <dbReference type="ARBA" id="ARBA00022741"/>
    </source>
</evidence>
<dbReference type="Pfam" id="PF01725">
    <property type="entry name" value="Ham1p_like"/>
    <property type="match status" value="1"/>
</dbReference>
<dbReference type="InterPro" id="IPR000605">
    <property type="entry name" value="Helicase_SF3_ssDNA/RNA_vir"/>
</dbReference>
<keyword evidence="2" id="KW-0696">RNA-directed RNA polymerase</keyword>
<keyword evidence="6" id="KW-0547">Nucleotide-binding</keyword>
<sequence length="3955" mass="440461">MAPKSVRQSTKQFARSVMNVVSSFLCLDYSRPQREKQTVKVSPQETYAQKESRRRQNEYAAQNGLAPVKPPRSVELNVTPLRPSDKQDLGIIFGNFENVKTAVTLLPSEEHANWQFACQRKREEVHNGWTRVSHRRGREMEKKIRFDHQVNLERYEATLPRPTFVDPYKPGPKVATSVKQVKTRTPLIDYERMPDRECFCHARNVAGEWVPAYLLEPLSYDTVDAPWITLTTPTGGRRILHRGSSPRRNPELVQRIRFMIKLHQLRRRQRRAVVQTIPVEDGPIEECHEVPKTFVKTPHIFVTSPDGKQKRIVEAQSRPVDQPDGTCLMKPKKLPTQGDIKAFYDKLAQADQELEDDCERAGIDVDHVLEDIETELKNGASLEDAAGYATCPVISCEAQELLMEKILEYFKSHESEDLAHHEQFNVQPAVVVNDETYPLSPPISSSPVVWFAKLIEKSPVAHLSTSIWTDIIYRNPVTLSLWLFLWLFIGWFVSPAMATIALTATFATSVTSQFNHVLVSTIQETTLPAVREFKQTVTDTVSSSVDKVVDGLHRYTAIVDAEGISLKNLCSAINNHKMGVGANIMLLMQAQDMTSLSYGLISLFSLLGFEQSLINTFIAKLVGAASTSLGHSEQFGVDDIGATLQDVIGRHKTTFTMQRSMGIMALICTALGVNVSGKNPLKWVTEANTTRKSLEEIVSSLEEQFNLLGFISTGKYDYIKQLENQTENIRKEFEVINNQMSVAPAFFITPSGWRTWSKYRENVLVLERIMNKNTCADLKNSRLFMSFSTIINKMYTWDSEIAQIRGVTGKRVEPVGICITGPSQIGKSKLRSELTRRVCDLLERKAKMNSDLVNFIGASEWSTWNVQARDEYDQGYNGQQVTYVDDGFSDKTHKDHPMFLTFISGEAVGTVQANLNQKGMPYSSKIVIVSSNTLPEGSTTINNIEALQRRFPFTISAHLKPGYGRPSESAPYDPEFKHLHFHVGSMHEHCVLPKNNVDCGWKSGQVPLNNCKCKMMTLEQLVEAIAASCINRDEKFRTELKVFLQSQNICCDNVTVTPVTVDNVEFVPIVIPPMNQVTVAANELAHVEQADENAGAEHNAQRAGTLLPTPVPRAHLEGRRDVSAVILRSFRRAVIESVADVELLEATQWLRHKRTGQTVREWCAEQNVVSSYEFMLMLNLFDVSVNDQHAFKTAWVRLFGDGRRVRDDRLDIDYVYSMRLNAGSTMFGVPQINGVVENWDRTNPEHAIVMDMVDMANIEIVMLPDSDFSVFRVSNWGRTQGPTYSSTVIGLYVWGLMGQLVSDLASFGLVGWPVIIPCMLGLYMSVFNAFNYAINHFPRFAHIEESWFGQQARNNPVTIVRVTAQIAESVMHFWNRGVDQLKAAWSYVTGWVDSLQRQFAWVFYKLGGLLGLSLDQVYEQWSAVIADKLALATVTVAAAAILGVAYAIYKCLASISMSSTPELSANETRAWDKFAKVVKNESQEQAYDHVSRNRPARGVIKRVVNRPQLCNNFKEVYQQYHEQQNEKINYYVEDRPCPFCDASVYGKDGPVRDLGDYLQKINHTKKWDFDMVVFSKEHMAGDQMSSGNMAHEFETMCNAAEEAGCEFFAFEKNVGINSGGSVPHSHMKWYRNTTPECGWWHPADRFKQFVDEYGFVIDVYTTRGLANKRIIEIPFVCQYDFEKFDKLCESLRPLWASASVASWHLSGYVKEDWICGSFSLLTTSIAGSERGWTPSEVRNLHPIIDSLLGRKSQITDLLDPTLEYTYQVMESRLTAWSSNAVFKTNLVELQKTARDSNMTLRQYVEQQGFKSLIVCTGNPRKAEEFKKLMPGIALDFYPFAWDEVQGNSWDIVIKKAKDAWIHFERPVLVDDSALSLSALGDMPGPYIKDFILKIGAQGISDLCTKLGDNKATARTVLCFCNNNVVTVFESEVQGVIVPPSEELTRDNWDSIFSPDGESTYAMLPMETKPRAGAVKGLMSSTVLETAGISPAHKEQSSDDAALHLTRTIESKVGVVVMRAFRRSDPCCESDWDELDSFTGGAYSAGLACGSRILVPGHAARVGTWFKVFPLAVEGVLRPMNAGTWKSQVYCMARMVHRDDVRDIGVLELVAVQTARKLLAAMRGSPVHIPRAIGSNNYSSMLIDHVMYEKEWLATMSGTACVQYVPTEGLLCPGYATYVGKQSLLIVRSTGSVMEEKDLICVSGIETDVNTTQDGDCGGILLAMNPRCAKKVLGFHVLGTAINSKSVILTREILDSLNVYTPQISVSSEIIKPHPPLTTEAGQGYKQIKDWPQIDWAPQPLQMHECVKEGFPTDLPAGEDVIPLGVLTYDHVPAPIRSAPSDVLGFSTNVPMNTDWKRSPFFHAFPEEMVPSAMNPNDERIEVPLAKNALGKKSLLLEPNSVMGEKLPVPDCDILSLVFQDLLSEWNNIFNDCEIGCPSDLKSVLDIGLNGLPRGQFVRGMNLKASCGVPWNERPAEAQKSNLVSIDDEGVRSFNTACKGGNRLVAVSTMKLACAQRGLRQKSYCASKLKDCLVKKNHVKIGKTRVFNCSSIEDVIVGNGLFGPFKEAYMARARECNHAIGINVHSPEWTAVYDDLAHFPNWFDVDYKNFDKHLPSVFLRLGFKLMIDTIARKSGDAWKLARFTTAEAWVNSLMVDFRTVYMTEHSNKSGDVLTTVINSVVNSMFMLYCYYVLVGRDFASFRQNVRFRTFGDDIVITVSDDVKDRFNFNTVQQVLASIGQIATPAAKIDGISPDFIDEKDVTFLKRRFEKRDGIIIAPLSKTAIQSCFGWSQVSAGEVEIWSEIVKCHLEEAVLHGKEYYDYFCDRLSVSLRFCKNKALKQLVVPQISVSYEVAWRAYLDKYVGYKEEHREQMAGLALGALGALAGSAPSKKKNTNPSVLGKATSEIGGMIGSLARSTVNALSKTATKSAVKPSRAASRPGAFPLSRGGPAKFNLAGVTTKSTSTDPKPSKLGKIGKGLKSGLGFAGAGIMTSAMKFGVDKFLTQVTGKPPAAPRLAYYEQMAEMGPPKIQEEYSPDAVDASRRPQNIQTLTVYGRTFEDFDIPGITMSVADWSKLALPAFTSEVGAPTDLPWVGGTTVPGFCLRPSMQVPLMHRHMCADIGDFWNYPIITMVEMWDQVRVIDPEIPANLFALCNFLGHEKPFGFSYNVTYIFRIDEPLGSSHVYQFEAHTTPITLKAGNNNRRKVLWSTRDYPIVAFQVGWMSPRPYIADLTATQAGQPDSGRFAEPMSIKVTPVLKNVAQSVLEPMNLVMWTLVTDIKLLGPRYTGEFTNPTIPIGPSGLTPFPTRSEQKAPILAHYEQSAPDSEDPIMAQPVLESVIAPTIEEPSVGVEGALPATENEILGWTNPRWWPLGTATIERRGRVEQVVAGAPFRVWSIEPIRNEGTGESLGKPFHKYVYCTGAWMDGYLVGFEVKIISARNPHTAGILCVYSAAYPLVISHQPTNDIERGMRSYHVFGGPPTVHRVEISANAFTYTGLLPEHMEDYAPGGSTAGLAGYDQMLMPWFRCTQLSLAFAIDCLAINSSDATASAAQQIAVYCRPTFMSFRIPRKPYTGVATRMVEEKKEKADLDIDDLTAAMDTLAHYEQSMVPEARDDSTFMAGGGHEDTTPIDNFWVRAVQGEFLVKVGNGVPSTWSGRANMYINPFLMNDTMGDVETSYTVFREKCERYTGMVPTGESMWGPTYGAYKIVCRAPVNVGFNIAHVCLSQDESDIVNGLQSEVNHPLMYSSAKMFSIGANAVAGQLTDAGVVESPGLGSTGSSDDLPGDMGLIPVDKFSAYMHLGEWLLTQTPTPSNPATSRKWSFLAMQIMDFSVQFGQDITVQTLRIPVTIMINICSARWLWQCYTGTPITRSIVSTFDPFAGAISVKALSHNASLAMKQGNVRLGLILMKRVYDAIQNSETMVRYARTTPIAQGPAATPSELRWLYNRAVAKHLG</sequence>
<dbReference type="InterPro" id="IPR043502">
    <property type="entry name" value="DNA/RNA_pol_sf"/>
</dbReference>
<dbReference type="InterPro" id="IPR029001">
    <property type="entry name" value="ITPase-like_fam"/>
</dbReference>
<dbReference type="GO" id="GO:0009143">
    <property type="term" value="P:nucleoside triphosphate catabolic process"/>
    <property type="evidence" value="ECO:0007669"/>
    <property type="project" value="InterPro"/>
</dbReference>
<dbReference type="PANTHER" id="PTHR11067">
    <property type="entry name" value="INOSINE TRIPHOSPHATE PYROPHOSPHATASE/HAM1 PROTEIN"/>
    <property type="match status" value="1"/>
</dbReference>
<feature type="domain" description="RdRp catalytic" evidence="14">
    <location>
        <begin position="2599"/>
        <end position="2725"/>
    </location>
</feature>
<keyword evidence="11" id="KW-0175">Coiled coil</keyword>
<evidence type="ECO:0000259" key="14">
    <source>
        <dbReference type="PROSITE" id="PS50507"/>
    </source>
</evidence>
<evidence type="ECO:0000256" key="4">
    <source>
        <dbReference type="ARBA" id="ARBA00022679"/>
    </source>
</evidence>
<evidence type="ECO:0000256" key="5">
    <source>
        <dbReference type="ARBA" id="ARBA00022695"/>
    </source>
</evidence>
<keyword evidence="9" id="KW-0067">ATP-binding</keyword>
<feature type="compositionally biased region" description="Basic and acidic residues" evidence="12">
    <location>
        <begin position="48"/>
        <end position="57"/>
    </location>
</feature>
<feature type="region of interest" description="Disordered" evidence="12">
    <location>
        <begin position="2924"/>
        <end position="2948"/>
    </location>
</feature>
<dbReference type="Gene3D" id="1.20.960.20">
    <property type="match status" value="1"/>
</dbReference>
<accession>A0AAT9J9N2</accession>
<dbReference type="InterPro" id="IPR043128">
    <property type="entry name" value="Rev_trsase/Diguanyl_cyclase"/>
</dbReference>
<evidence type="ECO:0000256" key="2">
    <source>
        <dbReference type="ARBA" id="ARBA00022484"/>
    </source>
</evidence>
<evidence type="ECO:0008006" key="17">
    <source>
        <dbReference type="Google" id="ProtNLM"/>
    </source>
</evidence>
<dbReference type="GO" id="GO:0005524">
    <property type="term" value="F:ATP binding"/>
    <property type="evidence" value="ECO:0007669"/>
    <property type="project" value="UniProtKB-KW"/>
</dbReference>
<evidence type="ECO:0000256" key="9">
    <source>
        <dbReference type="ARBA" id="ARBA00022840"/>
    </source>
</evidence>
<dbReference type="GO" id="GO:0006508">
    <property type="term" value="P:proteolysis"/>
    <property type="evidence" value="ECO:0007669"/>
    <property type="project" value="UniProtKB-KW"/>
</dbReference>
<dbReference type="Gene3D" id="3.90.950.10">
    <property type="match status" value="1"/>
</dbReference>
<keyword evidence="3" id="KW-0645">Protease</keyword>
<dbReference type="GO" id="GO:0006351">
    <property type="term" value="P:DNA-templated transcription"/>
    <property type="evidence" value="ECO:0007669"/>
    <property type="project" value="InterPro"/>
</dbReference>
<dbReference type="GO" id="GO:0047429">
    <property type="term" value="F:nucleoside triphosphate diphosphatase activity"/>
    <property type="evidence" value="ECO:0007669"/>
    <property type="project" value="InterPro"/>
</dbReference>
<organism evidence="16">
    <name type="scientific">Reticulitermes speratus solinvi-like virus</name>
    <dbReference type="NCBI Taxonomy" id="3032238"/>
    <lineage>
        <taxon>Viruses</taxon>
        <taxon>Riboviria</taxon>
        <taxon>Orthornavirae</taxon>
        <taxon>Pisuviricota</taxon>
        <taxon>Pisoniviricetes</taxon>
        <taxon>Picornavirales</taxon>
        <taxon>Solinviviridae</taxon>
    </lineage>
</organism>
<feature type="region of interest" description="Disordered" evidence="12">
    <location>
        <begin position="33"/>
        <end position="70"/>
    </location>
</feature>
<comment type="similarity">
    <text evidence="1">Belongs to the HAM1 NTPase family.</text>
</comment>
<dbReference type="Pfam" id="PF00910">
    <property type="entry name" value="RNA_helicase"/>
    <property type="match status" value="1"/>
</dbReference>
<dbReference type="PROSITE" id="PS51218">
    <property type="entry name" value="SF3_HELICASE_2"/>
    <property type="match status" value="1"/>
</dbReference>
<dbReference type="GO" id="GO:0003968">
    <property type="term" value="F:RNA-directed RNA polymerase activity"/>
    <property type="evidence" value="ECO:0007669"/>
    <property type="project" value="UniProtKB-KW"/>
</dbReference>
<dbReference type="Pfam" id="PF00680">
    <property type="entry name" value="RdRP_1"/>
    <property type="match status" value="1"/>
</dbReference>
<dbReference type="SUPFAM" id="SSF50494">
    <property type="entry name" value="Trypsin-like serine proteases"/>
    <property type="match status" value="1"/>
</dbReference>
<dbReference type="SUPFAM" id="SSF56672">
    <property type="entry name" value="DNA/RNA polymerases"/>
    <property type="match status" value="1"/>
</dbReference>
<name>A0AAT9J9N2_9VIRU</name>
<evidence type="ECO:0000256" key="1">
    <source>
        <dbReference type="ARBA" id="ARBA00008023"/>
    </source>
</evidence>
<feature type="coiled-coil region" evidence="11">
    <location>
        <begin position="684"/>
        <end position="739"/>
    </location>
</feature>
<protein>
    <recommendedName>
        <fullName evidence="17">RNA-directed RNA polymerase</fullName>
    </recommendedName>
</protein>
<keyword evidence="4" id="KW-0808">Transferase</keyword>
<feature type="transmembrane region" description="Helical" evidence="13">
    <location>
        <begin position="1309"/>
        <end position="1330"/>
    </location>
</feature>
<evidence type="ECO:0000256" key="13">
    <source>
        <dbReference type="SAM" id="Phobius"/>
    </source>
</evidence>
<dbReference type="InterPro" id="IPR009003">
    <property type="entry name" value="Peptidase_S1_PA"/>
</dbReference>
<keyword evidence="7" id="KW-0378">Hydrolase</keyword>
<proteinExistence type="inferred from homology"/>
<keyword evidence="13" id="KW-1133">Transmembrane helix</keyword>
<keyword evidence="8" id="KW-0788">Thiol protease</keyword>
<keyword evidence="5" id="KW-0548">Nucleotidyltransferase</keyword>
<keyword evidence="10" id="KW-0693">Viral RNA replication</keyword>